<dbReference type="Gene3D" id="3.90.280.10">
    <property type="entry name" value="PEBP-like"/>
    <property type="match status" value="1"/>
</dbReference>
<keyword evidence="2" id="KW-1185">Reference proteome</keyword>
<gene>
    <name evidence="1" type="ORF">DEH80_04080</name>
</gene>
<dbReference type="InterPro" id="IPR005247">
    <property type="entry name" value="YbhB_YbcL/LppC-like"/>
</dbReference>
<evidence type="ECO:0000313" key="2">
    <source>
        <dbReference type="Proteomes" id="UP000251800"/>
    </source>
</evidence>
<accession>A0A363UNT1</accession>
<dbReference type="CDD" id="cd00865">
    <property type="entry name" value="PEBP_bact_arch"/>
    <property type="match status" value="1"/>
</dbReference>
<dbReference type="OrthoDB" id="9797506at2"/>
<dbReference type="AlphaFoldDB" id="A0A363UNT1"/>
<evidence type="ECO:0000313" key="1">
    <source>
        <dbReference type="EMBL" id="PWN57116.1"/>
    </source>
</evidence>
<dbReference type="EMBL" id="QEQK01000003">
    <property type="protein sequence ID" value="PWN57116.1"/>
    <property type="molecule type" value="Genomic_DNA"/>
</dbReference>
<name>A0A363UNT1_9GAMM</name>
<protein>
    <submittedName>
        <fullName evidence="1">Phospholipid-binding protein</fullName>
    </submittedName>
</protein>
<dbReference type="Proteomes" id="UP000251800">
    <property type="component" value="Unassembled WGS sequence"/>
</dbReference>
<reference evidence="1 2" key="1">
    <citation type="submission" date="2018-05" db="EMBL/GenBank/DDBJ databases">
        <title>Abyssibacter profundi OUC007T gen. nov., sp. nov, a marine bacterium isolated from seawater of the Mariana Trench.</title>
        <authorList>
            <person name="Zhou S."/>
        </authorList>
    </citation>
    <scope>NUCLEOTIDE SEQUENCE [LARGE SCALE GENOMIC DNA]</scope>
    <source>
        <strain evidence="1 2">OUC007</strain>
    </source>
</reference>
<comment type="caution">
    <text evidence="1">The sequence shown here is derived from an EMBL/GenBank/DDBJ whole genome shotgun (WGS) entry which is preliminary data.</text>
</comment>
<dbReference type="RefSeq" id="WP_109719196.1">
    <property type="nucleotide sequence ID" value="NZ_QEQK01000003.1"/>
</dbReference>
<organism evidence="1 2">
    <name type="scientific">Abyssibacter profundi</name>
    <dbReference type="NCBI Taxonomy" id="2182787"/>
    <lineage>
        <taxon>Bacteria</taxon>
        <taxon>Pseudomonadati</taxon>
        <taxon>Pseudomonadota</taxon>
        <taxon>Gammaproteobacteria</taxon>
        <taxon>Chromatiales</taxon>
        <taxon>Oceanococcaceae</taxon>
        <taxon>Abyssibacter</taxon>
    </lineage>
</organism>
<dbReference type="PANTHER" id="PTHR30289">
    <property type="entry name" value="UNCHARACTERIZED PROTEIN YBCL-RELATED"/>
    <property type="match status" value="1"/>
</dbReference>
<dbReference type="Pfam" id="PF01161">
    <property type="entry name" value="PBP"/>
    <property type="match status" value="1"/>
</dbReference>
<dbReference type="NCBIfam" id="TIGR00481">
    <property type="entry name" value="YbhB/YbcL family Raf kinase inhibitor-like protein"/>
    <property type="match status" value="1"/>
</dbReference>
<dbReference type="PANTHER" id="PTHR30289:SF1">
    <property type="entry name" value="PEBP (PHOSPHATIDYLETHANOLAMINE-BINDING PROTEIN) FAMILY PROTEIN"/>
    <property type="match status" value="1"/>
</dbReference>
<sequence>MQLTSESFTDNTAIPGRCAFAVPHPDTHVQFADNRNPHLSWSGAPEGTQSFVLLCIDPDAPTQPDDVNQEGRTVPADLPRTRFVHWLMANIPATVTSLSEGACSQGVSPRGKTDLVGPDGARQGVNDYSSWFEGDADMGGTYRGYDGPCPPWNDAIAHRYVFTIQALDVSELSLPDPFTVDDLEQAMAGHVLASADLTGLYSLNPDVRID</sequence>
<dbReference type="InterPro" id="IPR008914">
    <property type="entry name" value="PEBP"/>
</dbReference>
<dbReference type="SUPFAM" id="SSF49777">
    <property type="entry name" value="PEBP-like"/>
    <property type="match status" value="1"/>
</dbReference>
<proteinExistence type="predicted"/>
<dbReference type="InterPro" id="IPR036610">
    <property type="entry name" value="PEBP-like_sf"/>
</dbReference>